<dbReference type="Proteomes" id="UP000434957">
    <property type="component" value="Unassembled WGS sequence"/>
</dbReference>
<sequence length="98" mass="11131">MQLHIPLSVCRRTDGKKYDGASEFRRCPPPPPKEELARWLLAWMIVAPATESEEEGSGGDKYADEWIVQESSSTCRDEDTSPKQHSQFSHLGDVYCFN</sequence>
<protein>
    <submittedName>
        <fullName evidence="1">Uncharacterized protein</fullName>
    </submittedName>
</protein>
<name>A0A6A3KAP1_9STRA</name>
<organism evidence="1 6">
    <name type="scientific">Phytophthora rubi</name>
    <dbReference type="NCBI Taxonomy" id="129364"/>
    <lineage>
        <taxon>Eukaryota</taxon>
        <taxon>Sar</taxon>
        <taxon>Stramenopiles</taxon>
        <taxon>Oomycota</taxon>
        <taxon>Peronosporomycetes</taxon>
        <taxon>Peronosporales</taxon>
        <taxon>Peronosporaceae</taxon>
        <taxon>Phytophthora</taxon>
    </lineage>
</organism>
<evidence type="ECO:0000313" key="5">
    <source>
        <dbReference type="Proteomes" id="UP000434957"/>
    </source>
</evidence>
<dbReference type="Proteomes" id="UP000435112">
    <property type="component" value="Unassembled WGS sequence"/>
</dbReference>
<proteinExistence type="predicted"/>
<dbReference type="EMBL" id="QXFV01001334">
    <property type="protein sequence ID" value="KAE9008449.1"/>
    <property type="molecule type" value="Genomic_DNA"/>
</dbReference>
<dbReference type="AlphaFoldDB" id="A0A6A3KAP1"/>
<dbReference type="EMBL" id="QXFU01001333">
    <property type="protein sequence ID" value="KAE9004720.1"/>
    <property type="molecule type" value="Genomic_DNA"/>
</dbReference>
<evidence type="ECO:0000313" key="6">
    <source>
        <dbReference type="Proteomes" id="UP000435112"/>
    </source>
</evidence>
<dbReference type="OrthoDB" id="10268450at2759"/>
<dbReference type="Proteomes" id="UP000429607">
    <property type="component" value="Unassembled WGS sequence"/>
</dbReference>
<dbReference type="EMBL" id="QXFT01001380">
    <property type="protein sequence ID" value="KAE9320184.1"/>
    <property type="molecule type" value="Genomic_DNA"/>
</dbReference>
<gene>
    <name evidence="2" type="ORF">PR001_g16692</name>
    <name evidence="1" type="ORF">PR002_g16981</name>
    <name evidence="3" type="ORF">PR003_g17784</name>
</gene>
<comment type="caution">
    <text evidence="1">The sequence shown here is derived from an EMBL/GenBank/DDBJ whole genome shotgun (WGS) entry which is preliminary data.</text>
</comment>
<accession>A0A6A3KAP1</accession>
<evidence type="ECO:0000313" key="3">
    <source>
        <dbReference type="EMBL" id="KAE9320184.1"/>
    </source>
</evidence>
<evidence type="ECO:0000313" key="2">
    <source>
        <dbReference type="EMBL" id="KAE9008449.1"/>
    </source>
</evidence>
<evidence type="ECO:0000313" key="4">
    <source>
        <dbReference type="Proteomes" id="UP000429607"/>
    </source>
</evidence>
<reference evidence="4 6" key="1">
    <citation type="submission" date="2018-09" db="EMBL/GenBank/DDBJ databases">
        <title>Genomic investigation of the strawberry pathogen Phytophthora fragariae indicates pathogenicity is determined by transcriptional variation in three key races.</title>
        <authorList>
            <person name="Adams T.M."/>
            <person name="Armitage A.D."/>
            <person name="Sobczyk M.K."/>
            <person name="Bates H.J."/>
            <person name="Dunwell J.M."/>
            <person name="Nellist C.F."/>
            <person name="Harrison R.J."/>
        </authorList>
    </citation>
    <scope>NUCLEOTIDE SEQUENCE [LARGE SCALE GENOMIC DNA]</scope>
    <source>
        <strain evidence="2 4">SCRP249</strain>
        <strain evidence="1 6">SCRP324</strain>
        <strain evidence="3 5">SCRP333</strain>
    </source>
</reference>
<evidence type="ECO:0000313" key="1">
    <source>
        <dbReference type="EMBL" id="KAE9004720.1"/>
    </source>
</evidence>
<keyword evidence="5" id="KW-1185">Reference proteome</keyword>